<dbReference type="InterPro" id="IPR052709">
    <property type="entry name" value="Transposase-MT_Hybrid"/>
</dbReference>
<organism evidence="1 2">
    <name type="scientific">Caligus rogercresseyi</name>
    <name type="common">Sea louse</name>
    <dbReference type="NCBI Taxonomy" id="217165"/>
    <lineage>
        <taxon>Eukaryota</taxon>
        <taxon>Metazoa</taxon>
        <taxon>Ecdysozoa</taxon>
        <taxon>Arthropoda</taxon>
        <taxon>Crustacea</taxon>
        <taxon>Multicrustacea</taxon>
        <taxon>Hexanauplia</taxon>
        <taxon>Copepoda</taxon>
        <taxon>Siphonostomatoida</taxon>
        <taxon>Caligidae</taxon>
        <taxon>Caligus</taxon>
    </lineage>
</organism>
<feature type="non-terminal residue" evidence="1">
    <location>
        <position position="1"/>
    </location>
</feature>
<dbReference type="PANTHER" id="PTHR46060">
    <property type="entry name" value="MARINER MOS1 TRANSPOSASE-LIKE PROTEIN"/>
    <property type="match status" value="1"/>
</dbReference>
<evidence type="ECO:0000313" key="2">
    <source>
        <dbReference type="Proteomes" id="UP000595437"/>
    </source>
</evidence>
<dbReference type="AlphaFoldDB" id="A0A7T8HG43"/>
<dbReference type="Pfam" id="PF01359">
    <property type="entry name" value="Transposase_1"/>
    <property type="match status" value="1"/>
</dbReference>
<name>A0A7T8HG43_CALRO</name>
<dbReference type="Proteomes" id="UP000595437">
    <property type="component" value="Chromosome 6"/>
</dbReference>
<dbReference type="PANTHER" id="PTHR46060:SF1">
    <property type="entry name" value="MARINER MOS1 TRANSPOSASE-LIKE PROTEIN"/>
    <property type="match status" value="1"/>
</dbReference>
<dbReference type="Gene3D" id="3.30.420.10">
    <property type="entry name" value="Ribonuclease H-like superfamily/Ribonuclease H"/>
    <property type="match status" value="1"/>
</dbReference>
<evidence type="ECO:0000313" key="1">
    <source>
        <dbReference type="EMBL" id="QQP49171.1"/>
    </source>
</evidence>
<accession>A0A7T8HG43</accession>
<keyword evidence="2" id="KW-1185">Reference proteome</keyword>
<feature type="non-terminal residue" evidence="1">
    <location>
        <position position="334"/>
    </location>
</feature>
<dbReference type="Gene3D" id="1.10.10.1450">
    <property type="match status" value="1"/>
</dbReference>
<reference evidence="2" key="1">
    <citation type="submission" date="2021-01" db="EMBL/GenBank/DDBJ databases">
        <title>Caligus Genome Assembly.</title>
        <authorList>
            <person name="Gallardo-Escarate C."/>
        </authorList>
    </citation>
    <scope>NUCLEOTIDE SEQUENCE [LARGE SCALE GENOMIC DNA]</scope>
</reference>
<proteinExistence type="predicted"/>
<dbReference type="InterPro" id="IPR001888">
    <property type="entry name" value="Transposase_1"/>
</dbReference>
<protein>
    <submittedName>
        <fullName evidence="1">Mariner transposase</fullName>
    </submittedName>
</protein>
<dbReference type="EMBL" id="CP045895">
    <property type="protein sequence ID" value="QQP49171.1"/>
    <property type="molecule type" value="Genomic_DNA"/>
</dbReference>
<dbReference type="OrthoDB" id="616263at2759"/>
<dbReference type="InterPro" id="IPR036397">
    <property type="entry name" value="RNaseH_sf"/>
</dbReference>
<dbReference type="GO" id="GO:0003676">
    <property type="term" value="F:nucleic acid binding"/>
    <property type="evidence" value="ECO:0007669"/>
    <property type="project" value="InterPro"/>
</dbReference>
<sequence>EFRVLIKHYFLWEKTIAETKAKLDKYYGDSAPSISMVKKWLTEFHCGRTSTIDPERSGRPVEVATPETIQKIHDMVLADRRLKVPEIVEAIGISHRSVVSILKDHLAMKKLSARWVPRLLIIDHKRNRALFNRNMDEFFRRFVTVDETWIHYNTPETKQQSKQWVLKSESAPKKAKVGLSANKVMATVFWDARGVIHIDYLQKGRTINGEYYTSLLDRFNEDFKIKRPHLAKKKVLFHQDNARVHTCIVSMAKFYELRYELLPHPPYSPDLAPSDYFLFPNLKKWLAGKRFYSNNEIISQTNTYFEDLEKSYFLEGTKKLEKRWTKCIELKGDY</sequence>
<gene>
    <name evidence="1" type="ORF">FKW44_009724</name>
</gene>